<name>A0A6V7LKZ9_9HYME</name>
<comment type="similarity">
    <text evidence="1">Belongs to the prefoldin subunit beta family.</text>
</comment>
<dbReference type="AlphaFoldDB" id="A0A6V7LKZ9"/>
<feature type="coiled-coil region" evidence="4">
    <location>
        <begin position="25"/>
        <end position="130"/>
    </location>
</feature>
<dbReference type="EMBL" id="CADCXW020000343">
    <property type="protein sequence ID" value="CAD1576923.1"/>
    <property type="molecule type" value="Genomic_DNA"/>
</dbReference>
<evidence type="ECO:0000256" key="2">
    <source>
        <dbReference type="ARBA" id="ARBA00011695"/>
    </source>
</evidence>
<dbReference type="InterPro" id="IPR009053">
    <property type="entry name" value="Prefoldin"/>
</dbReference>
<keyword evidence="4" id="KW-0175">Coiled coil</keyword>
<comment type="subunit">
    <text evidence="2">Heterohexamer of two PFD-alpha type and four PFD-beta type subunits.</text>
</comment>
<evidence type="ECO:0000256" key="1">
    <source>
        <dbReference type="ARBA" id="ARBA00008045"/>
    </source>
</evidence>
<proteinExistence type="inferred from homology"/>
<evidence type="ECO:0000256" key="3">
    <source>
        <dbReference type="ARBA" id="ARBA00023186"/>
    </source>
</evidence>
<dbReference type="PANTHER" id="PTHR20903:SF0">
    <property type="entry name" value="PREFOLDIN SUBUNIT 1"/>
    <property type="match status" value="1"/>
</dbReference>
<sequence length="131" mass="15259">MILYRMARIPDEELKKAFAELQGKMVDTTQKLRLADMQIENLKRTKQHAELTIKEVATLPSATKTYESVGRMFLLDDITSIKKSLQVRIKNADEKITTLENNKSYLERDLKESKNNLREMVQQRQNKETTG</sequence>
<dbReference type="GO" id="GO:0005737">
    <property type="term" value="C:cytoplasm"/>
    <property type="evidence" value="ECO:0007669"/>
    <property type="project" value="TreeGrafter"/>
</dbReference>
<dbReference type="GO" id="GO:0044183">
    <property type="term" value="F:protein folding chaperone"/>
    <property type="evidence" value="ECO:0007669"/>
    <property type="project" value="TreeGrafter"/>
</dbReference>
<dbReference type="GO" id="GO:0016272">
    <property type="term" value="C:prefoldin complex"/>
    <property type="evidence" value="ECO:0007669"/>
    <property type="project" value="InterPro"/>
</dbReference>
<evidence type="ECO:0008006" key="6">
    <source>
        <dbReference type="Google" id="ProtNLM"/>
    </source>
</evidence>
<evidence type="ECO:0000256" key="4">
    <source>
        <dbReference type="SAM" id="Coils"/>
    </source>
</evidence>
<dbReference type="SUPFAM" id="SSF46579">
    <property type="entry name" value="Prefoldin"/>
    <property type="match status" value="1"/>
</dbReference>
<dbReference type="GO" id="GO:0051082">
    <property type="term" value="F:unfolded protein binding"/>
    <property type="evidence" value="ECO:0007669"/>
    <property type="project" value="InterPro"/>
</dbReference>
<reference evidence="5" key="1">
    <citation type="submission" date="2020-07" db="EMBL/GenBank/DDBJ databases">
        <authorList>
            <person name="Ferguson B K."/>
        </authorList>
    </citation>
    <scope>NUCLEOTIDE SEQUENCE</scope>
    <source>
        <strain evidence="5">L06</strain>
    </source>
</reference>
<dbReference type="PANTHER" id="PTHR20903">
    <property type="entry name" value="PREFOLDIN SUBUNIT 1-RELATED"/>
    <property type="match status" value="1"/>
</dbReference>
<dbReference type="Gene3D" id="1.10.287.370">
    <property type="match status" value="1"/>
</dbReference>
<gene>
    <name evidence="5" type="ORF">BBRV_LOCUS109404</name>
</gene>
<dbReference type="InterPro" id="IPR002777">
    <property type="entry name" value="PFD_beta-like"/>
</dbReference>
<organism evidence="5">
    <name type="scientific">Bracon brevicornis</name>
    <dbReference type="NCBI Taxonomy" id="1563983"/>
    <lineage>
        <taxon>Eukaryota</taxon>
        <taxon>Metazoa</taxon>
        <taxon>Ecdysozoa</taxon>
        <taxon>Arthropoda</taxon>
        <taxon>Hexapoda</taxon>
        <taxon>Insecta</taxon>
        <taxon>Pterygota</taxon>
        <taxon>Neoptera</taxon>
        <taxon>Endopterygota</taxon>
        <taxon>Hymenoptera</taxon>
        <taxon>Apocrita</taxon>
        <taxon>Ichneumonoidea</taxon>
        <taxon>Braconidae</taxon>
        <taxon>Braconinae</taxon>
        <taxon>Bracon</taxon>
    </lineage>
</organism>
<keyword evidence="3" id="KW-0143">Chaperone</keyword>
<accession>A0A6V7LKZ9</accession>
<evidence type="ECO:0000313" key="5">
    <source>
        <dbReference type="EMBL" id="CAD1576923.1"/>
    </source>
</evidence>
<dbReference type="CDD" id="cd23164">
    <property type="entry name" value="Prefoldin_1"/>
    <property type="match status" value="1"/>
</dbReference>
<protein>
    <recommendedName>
        <fullName evidence="6">Prefoldin subunit 1</fullName>
    </recommendedName>
</protein>
<dbReference type="Pfam" id="PF01920">
    <property type="entry name" value="Prefoldin_2"/>
    <property type="match status" value="1"/>
</dbReference>